<feature type="domain" description="ABC transporter" evidence="3">
    <location>
        <begin position="4"/>
        <end position="238"/>
    </location>
</feature>
<dbReference type="InterPro" id="IPR027417">
    <property type="entry name" value="P-loop_NTPase"/>
</dbReference>
<keyword evidence="1" id="KW-0547">Nucleotide-binding</keyword>
<dbReference type="CDD" id="cd03230">
    <property type="entry name" value="ABC_DR_subfamily_A"/>
    <property type="match status" value="2"/>
</dbReference>
<dbReference type="InterPro" id="IPR017871">
    <property type="entry name" value="ABC_transporter-like_CS"/>
</dbReference>
<dbReference type="PROSITE" id="PS00211">
    <property type="entry name" value="ABC_TRANSPORTER_1"/>
    <property type="match status" value="1"/>
</dbReference>
<evidence type="ECO:0000313" key="4">
    <source>
        <dbReference type="EMBL" id="SNZ02722.1"/>
    </source>
</evidence>
<dbReference type="Gene3D" id="3.40.50.300">
    <property type="entry name" value="P-loop containing nucleotide triphosphate hydrolases"/>
    <property type="match status" value="2"/>
</dbReference>
<evidence type="ECO:0000313" key="5">
    <source>
        <dbReference type="Proteomes" id="UP000219036"/>
    </source>
</evidence>
<organism evidence="4 5">
    <name type="scientific">Persephonella hydrogeniphila</name>
    <dbReference type="NCBI Taxonomy" id="198703"/>
    <lineage>
        <taxon>Bacteria</taxon>
        <taxon>Pseudomonadati</taxon>
        <taxon>Aquificota</taxon>
        <taxon>Aquificia</taxon>
        <taxon>Aquificales</taxon>
        <taxon>Hydrogenothermaceae</taxon>
        <taxon>Persephonella</taxon>
    </lineage>
</organism>
<dbReference type="PANTHER" id="PTHR43038">
    <property type="entry name" value="ATP-BINDING CASSETTE, SUB-FAMILY H, MEMBER 1"/>
    <property type="match status" value="1"/>
</dbReference>
<name>A0A285MZV9_9AQUI</name>
<evidence type="ECO:0000256" key="1">
    <source>
        <dbReference type="ARBA" id="ARBA00022741"/>
    </source>
</evidence>
<keyword evidence="5" id="KW-1185">Reference proteome</keyword>
<dbReference type="Pfam" id="PF00005">
    <property type="entry name" value="ABC_tran"/>
    <property type="match status" value="2"/>
</dbReference>
<keyword evidence="2" id="KW-0067">ATP-binding</keyword>
<dbReference type="InterPro" id="IPR003439">
    <property type="entry name" value="ABC_transporter-like_ATP-bd"/>
</dbReference>
<dbReference type="PROSITE" id="PS50893">
    <property type="entry name" value="ABC_TRANSPORTER_2"/>
    <property type="match status" value="2"/>
</dbReference>
<sequence length="548" mass="62434">MTDLEVKNVTVRYKNKIGISKASFEANDGEIIGFIGPDGAGKSSLMHAIAGVIKFEGEITYKGYTYYSPKEAEKVKQHIGLMPQGIGLVLYPLLTVKEHLEFFTAIRNLKKNDEYWEYRERLLKMAGLYQFQDRQAGHLSGGMQQKLSLICTLIHKPKLLILDEPTTGVDPLSRKELWEIVDEIRKKEGIIALISTGYMQEAEKMDKVFLFEDGQIIAKGTAKELEDSVKDYTYVETDCKSLGVEECFSFNKRTYSLKPLNIPHAEPDLESVFFVHALKKLKHIPEITVEERETEIEIPEIVMEAKGLTKRFGDFVADDHIDMVLKKGEILGLLGANGAGKTTFIKMLLGLYPIDEGELWLLGRKIESYKDRLELKSKIGYVSQKFALYKDMTVRENLIYFANMHKIPTAKALKRINKLAGGLGFKEYMNYLPIELPLGINQRFSVAAAILHEPVVLFLDEPTSGVDAVARAQLWKLLHQLKQKWGISILITTHYMSEAEYCDRVVVLKQGKKIVDDTPQNLHQKFLDAKSFEDIFIRFYEEESLTKT</sequence>
<evidence type="ECO:0000256" key="2">
    <source>
        <dbReference type="ARBA" id="ARBA00022840"/>
    </source>
</evidence>
<dbReference type="GO" id="GO:0005524">
    <property type="term" value="F:ATP binding"/>
    <property type="evidence" value="ECO:0007669"/>
    <property type="project" value="UniProtKB-KW"/>
</dbReference>
<dbReference type="RefSeq" id="WP_096999395.1">
    <property type="nucleotide sequence ID" value="NZ_OBEI01000001.1"/>
</dbReference>
<protein>
    <submittedName>
        <fullName evidence="4">Ribosome-dependent ATPase</fullName>
    </submittedName>
</protein>
<dbReference type="PANTHER" id="PTHR43038:SF4">
    <property type="entry name" value="RIBOSOME-ASSOCIATED ATPASE"/>
    <property type="match status" value="1"/>
</dbReference>
<dbReference type="SMART" id="SM00382">
    <property type="entry name" value="AAA"/>
    <property type="match status" value="2"/>
</dbReference>
<dbReference type="AlphaFoldDB" id="A0A285MZV9"/>
<dbReference type="EMBL" id="OBEI01000001">
    <property type="protein sequence ID" value="SNZ02722.1"/>
    <property type="molecule type" value="Genomic_DNA"/>
</dbReference>
<evidence type="ECO:0000259" key="3">
    <source>
        <dbReference type="PROSITE" id="PS50893"/>
    </source>
</evidence>
<dbReference type="InterPro" id="IPR003593">
    <property type="entry name" value="AAA+_ATPase"/>
</dbReference>
<dbReference type="OrthoDB" id="9805514at2"/>
<dbReference type="Proteomes" id="UP000219036">
    <property type="component" value="Unassembled WGS sequence"/>
</dbReference>
<proteinExistence type="predicted"/>
<dbReference type="SUPFAM" id="SSF52540">
    <property type="entry name" value="P-loop containing nucleoside triphosphate hydrolases"/>
    <property type="match status" value="2"/>
</dbReference>
<gene>
    <name evidence="4" type="ORF">SAMN06265182_0193</name>
</gene>
<reference evidence="5" key="1">
    <citation type="submission" date="2017-09" db="EMBL/GenBank/DDBJ databases">
        <authorList>
            <person name="Varghese N."/>
            <person name="Submissions S."/>
        </authorList>
    </citation>
    <scope>NUCLEOTIDE SEQUENCE [LARGE SCALE GENOMIC DNA]</scope>
    <source>
        <strain evidence="5">DSM 15103</strain>
    </source>
</reference>
<accession>A0A285MZV9</accession>
<feature type="domain" description="ABC transporter" evidence="3">
    <location>
        <begin position="303"/>
        <end position="535"/>
    </location>
</feature>
<dbReference type="GO" id="GO:0016887">
    <property type="term" value="F:ATP hydrolysis activity"/>
    <property type="evidence" value="ECO:0007669"/>
    <property type="project" value="InterPro"/>
</dbReference>